<dbReference type="AlphaFoldDB" id="A0A0H2S3H3"/>
<dbReference type="InParanoid" id="A0A0H2S3H3"/>
<feature type="compositionally biased region" description="Low complexity" evidence="1">
    <location>
        <begin position="54"/>
        <end position="77"/>
    </location>
</feature>
<feature type="region of interest" description="Disordered" evidence="1">
    <location>
        <begin position="576"/>
        <end position="610"/>
    </location>
</feature>
<dbReference type="EMBL" id="KQ085891">
    <property type="protein sequence ID" value="KLO18855.1"/>
    <property type="molecule type" value="Genomic_DNA"/>
</dbReference>
<dbReference type="OrthoDB" id="2524554at2759"/>
<reference evidence="2 3" key="1">
    <citation type="submission" date="2015-04" db="EMBL/GenBank/DDBJ databases">
        <title>Complete genome sequence of Schizopora paradoxa KUC8140, a cosmopolitan wood degrader in East Asia.</title>
        <authorList>
            <consortium name="DOE Joint Genome Institute"/>
            <person name="Min B."/>
            <person name="Park H."/>
            <person name="Jang Y."/>
            <person name="Kim J.-J."/>
            <person name="Kim K.H."/>
            <person name="Pangilinan J."/>
            <person name="Lipzen A."/>
            <person name="Riley R."/>
            <person name="Grigoriev I.V."/>
            <person name="Spatafora J.W."/>
            <person name="Choi I.-G."/>
        </authorList>
    </citation>
    <scope>NUCLEOTIDE SEQUENCE [LARGE SCALE GENOMIC DNA]</scope>
    <source>
        <strain evidence="2 3">KUC8140</strain>
    </source>
</reference>
<evidence type="ECO:0000313" key="2">
    <source>
        <dbReference type="EMBL" id="KLO18855.1"/>
    </source>
</evidence>
<sequence length="677" mass="72787">MLHQMSPMTAPRALHTYSRTARRMPGVRLPRIVPGVDFRVRRSLSSNPPPPNPNSSSSSSAGSNNNSSTSSNTSPTPLEAVNRVHALHTSNFAAPTLASLNYFRRALAYALTGLAGLALTTALAFEGAHQWVELVELAPHPSSSSGGKEDEREEERWGWSQADERWTGAWEEGRGGTDPALGWKARHAVRGAWIALHWGVGSGFSSSDSTGTRTGATAIRNAKPGGGVEAVDARLELAHDFLGVALRLALKKQFQDGANGKGGLRERTIPELLLRHADVLERMGGRAYLLDARAEYERVWASSSVSMMTKREGRGRDDAARLAAKLGDVNARLGERDEAMGWWGRVVALLGSSPSSPSSPKTSPPAPTEVPVAPFELPTTLPSSPLSQRTLATLIPSLSAHFVGVGDLQAARRVQEAGLNLLSHRNINGAQPERNRTSKSPAETLHELYLAHRASLVLIHLAEVTYALSSQTDKKTKAKKMQEDVQLQPLDRLRDAALSSERIANVLTGVSPSFPSPEPKSAQHDPILLLPPPTPDKSLSAPYSSSHTLKQPASSLLRDARRAAVEAWTLAGILCESESSPPSSSSSHSSLFSSSPPSKPNSESNSSPASSALECYTRALAWAGVGSDSEGGRAGEGTLEREWDALWRRYVRVREVVRAERREGQQQAAPTSTNRTS</sequence>
<protein>
    <submittedName>
        <fullName evidence="2">Uncharacterized protein</fullName>
    </submittedName>
</protein>
<feature type="region of interest" description="Disordered" evidence="1">
    <location>
        <begin position="139"/>
        <end position="160"/>
    </location>
</feature>
<feature type="compositionally biased region" description="Polar residues" evidence="1">
    <location>
        <begin position="541"/>
        <end position="552"/>
    </location>
</feature>
<proteinExistence type="predicted"/>
<accession>A0A0H2S3H3</accession>
<feature type="compositionally biased region" description="Low complexity" evidence="1">
    <location>
        <begin position="577"/>
        <end position="610"/>
    </location>
</feature>
<name>A0A0H2S3H3_9AGAM</name>
<gene>
    <name evidence="2" type="ORF">SCHPADRAFT_866096</name>
</gene>
<organism evidence="2 3">
    <name type="scientific">Schizopora paradoxa</name>
    <dbReference type="NCBI Taxonomy" id="27342"/>
    <lineage>
        <taxon>Eukaryota</taxon>
        <taxon>Fungi</taxon>
        <taxon>Dikarya</taxon>
        <taxon>Basidiomycota</taxon>
        <taxon>Agaricomycotina</taxon>
        <taxon>Agaricomycetes</taxon>
        <taxon>Hymenochaetales</taxon>
        <taxon>Schizoporaceae</taxon>
        <taxon>Schizopora</taxon>
    </lineage>
</organism>
<feature type="region of interest" description="Disordered" evidence="1">
    <location>
        <begin position="508"/>
        <end position="554"/>
    </location>
</feature>
<feature type="compositionally biased region" description="Basic and acidic residues" evidence="1">
    <location>
        <begin position="147"/>
        <end position="160"/>
    </location>
</feature>
<evidence type="ECO:0000256" key="1">
    <source>
        <dbReference type="SAM" id="MobiDB-lite"/>
    </source>
</evidence>
<evidence type="ECO:0000313" key="3">
    <source>
        <dbReference type="Proteomes" id="UP000053477"/>
    </source>
</evidence>
<dbReference type="Proteomes" id="UP000053477">
    <property type="component" value="Unassembled WGS sequence"/>
</dbReference>
<feature type="region of interest" description="Disordered" evidence="1">
    <location>
        <begin position="41"/>
        <end position="77"/>
    </location>
</feature>
<keyword evidence="3" id="KW-1185">Reference proteome</keyword>